<dbReference type="EMBL" id="JAACXV010005862">
    <property type="protein sequence ID" value="KAF7276711.1"/>
    <property type="molecule type" value="Genomic_DNA"/>
</dbReference>
<keyword evidence="7" id="KW-0325">Glycoprotein</keyword>
<keyword evidence="3" id="KW-0732">Signal</keyword>
<name>A0A834ICS8_RHYFE</name>
<evidence type="ECO:0000256" key="2">
    <source>
        <dbReference type="ARBA" id="ARBA00022692"/>
    </source>
</evidence>
<evidence type="ECO:0000256" key="7">
    <source>
        <dbReference type="ARBA" id="ARBA00023180"/>
    </source>
</evidence>
<comment type="caution">
    <text evidence="9">The sequence shown here is derived from an EMBL/GenBank/DDBJ whole genome shotgun (WGS) entry which is preliminary data.</text>
</comment>
<feature type="non-terminal residue" evidence="9">
    <location>
        <position position="55"/>
    </location>
</feature>
<evidence type="ECO:0000256" key="1">
    <source>
        <dbReference type="ARBA" id="ARBA00004479"/>
    </source>
</evidence>
<keyword evidence="6" id="KW-1015">Disulfide bond</keyword>
<evidence type="ECO:0000259" key="8">
    <source>
        <dbReference type="Pfam" id="PF21114"/>
    </source>
</evidence>
<evidence type="ECO:0000256" key="5">
    <source>
        <dbReference type="ARBA" id="ARBA00023136"/>
    </source>
</evidence>
<dbReference type="GO" id="GO:0016020">
    <property type="term" value="C:membrane"/>
    <property type="evidence" value="ECO:0007669"/>
    <property type="project" value="UniProtKB-SubCell"/>
</dbReference>
<dbReference type="Proteomes" id="UP000625711">
    <property type="component" value="Unassembled WGS sequence"/>
</dbReference>
<keyword evidence="2" id="KW-0812">Transmembrane</keyword>
<proteinExistence type="predicted"/>
<keyword evidence="5" id="KW-0472">Membrane</keyword>
<dbReference type="Gene3D" id="2.60.120.1190">
    <property type="match status" value="1"/>
</dbReference>
<keyword evidence="10" id="KW-1185">Reference proteome</keyword>
<evidence type="ECO:0000313" key="9">
    <source>
        <dbReference type="EMBL" id="KAF7276711.1"/>
    </source>
</evidence>
<dbReference type="Pfam" id="PF21114">
    <property type="entry name" value="DDR1-2_DS-like"/>
    <property type="match status" value="1"/>
</dbReference>
<evidence type="ECO:0000313" key="10">
    <source>
        <dbReference type="Proteomes" id="UP000625711"/>
    </source>
</evidence>
<feature type="domain" description="Discoidin" evidence="8">
    <location>
        <begin position="11"/>
        <end position="55"/>
    </location>
</feature>
<keyword evidence="4" id="KW-1133">Transmembrane helix</keyword>
<reference evidence="9" key="1">
    <citation type="submission" date="2020-08" db="EMBL/GenBank/DDBJ databases">
        <title>Genome sequencing and assembly of the red palm weevil Rhynchophorus ferrugineus.</title>
        <authorList>
            <person name="Dias G.B."/>
            <person name="Bergman C.M."/>
            <person name="Manee M."/>
        </authorList>
    </citation>
    <scope>NUCLEOTIDE SEQUENCE</scope>
    <source>
        <strain evidence="9">AA-2017</strain>
        <tissue evidence="9">Whole larva</tissue>
    </source>
</reference>
<evidence type="ECO:0000256" key="3">
    <source>
        <dbReference type="ARBA" id="ARBA00022729"/>
    </source>
</evidence>
<gene>
    <name evidence="9" type="ORF">GWI33_009896</name>
</gene>
<dbReference type="AlphaFoldDB" id="A0A834ICS8"/>
<evidence type="ECO:0000256" key="6">
    <source>
        <dbReference type="ARBA" id="ARBA00023157"/>
    </source>
</evidence>
<organism evidence="9 10">
    <name type="scientific">Rhynchophorus ferrugineus</name>
    <name type="common">Red palm weevil</name>
    <name type="synonym">Curculio ferrugineus</name>
    <dbReference type="NCBI Taxonomy" id="354439"/>
    <lineage>
        <taxon>Eukaryota</taxon>
        <taxon>Metazoa</taxon>
        <taxon>Ecdysozoa</taxon>
        <taxon>Arthropoda</taxon>
        <taxon>Hexapoda</taxon>
        <taxon>Insecta</taxon>
        <taxon>Pterygota</taxon>
        <taxon>Neoptera</taxon>
        <taxon>Endopterygota</taxon>
        <taxon>Coleoptera</taxon>
        <taxon>Polyphaga</taxon>
        <taxon>Cucujiformia</taxon>
        <taxon>Curculionidae</taxon>
        <taxon>Dryophthorinae</taxon>
        <taxon>Rhynchophorus</taxon>
    </lineage>
</organism>
<dbReference type="OrthoDB" id="6071166at2759"/>
<accession>A0A834ICS8</accession>
<dbReference type="InterPro" id="IPR048525">
    <property type="entry name" value="DDR1-2_DS-like"/>
</dbReference>
<protein>
    <recommendedName>
        <fullName evidence="8">Discoidin domain-containing protein</fullName>
    </recommendedName>
</protein>
<comment type="subcellular location">
    <subcellularLocation>
        <location evidence="1">Membrane</location>
        <topology evidence="1">Single-pass type I membrane protein</topology>
    </subcellularLocation>
</comment>
<sequence length="55" mass="6530">MLRFKFVLFLGSRWVGWSNEFRSGEPLEIVLEFDGIREFNAVHLHTNNMFTRGVQ</sequence>
<evidence type="ECO:0000256" key="4">
    <source>
        <dbReference type="ARBA" id="ARBA00022989"/>
    </source>
</evidence>